<gene>
    <name evidence="7 9" type="primary">aroA</name>
    <name evidence="9" type="ORF">CLPU_1c01580</name>
</gene>
<evidence type="ECO:0000256" key="7">
    <source>
        <dbReference type="HAMAP-Rule" id="MF_00210"/>
    </source>
</evidence>
<keyword evidence="5 7" id="KW-0057">Aromatic amino acid biosynthesis</keyword>
<evidence type="ECO:0000256" key="5">
    <source>
        <dbReference type="ARBA" id="ARBA00023141"/>
    </source>
</evidence>
<dbReference type="PATRIC" id="fig|1503.3.peg.1027"/>
<comment type="pathway">
    <text evidence="1 7">Metabolic intermediate biosynthesis; chorismate biosynthesis; chorismate from D-erythrose 4-phosphate and phosphoenolpyruvate: step 6/7.</text>
</comment>
<feature type="binding site" evidence="7">
    <location>
        <position position="311"/>
    </location>
    <ligand>
        <name>3-phosphoshikimate</name>
        <dbReference type="ChEBI" id="CHEBI:145989"/>
    </ligand>
</feature>
<feature type="binding site" evidence="7">
    <location>
        <position position="21"/>
    </location>
    <ligand>
        <name>3-phosphoshikimate</name>
        <dbReference type="ChEBI" id="CHEBI:145989"/>
    </ligand>
</feature>
<comment type="similarity">
    <text evidence="2 7">Belongs to the EPSP synthase family.</text>
</comment>
<evidence type="ECO:0000256" key="2">
    <source>
        <dbReference type="ARBA" id="ARBA00009948"/>
    </source>
</evidence>
<dbReference type="InterPro" id="IPR013792">
    <property type="entry name" value="RNA3'P_cycl/enolpyr_Trfase_a/b"/>
</dbReference>
<feature type="binding site" evidence="7">
    <location>
        <position position="170"/>
    </location>
    <ligand>
        <name>3-phosphoshikimate</name>
        <dbReference type="ChEBI" id="CHEBI:145989"/>
    </ligand>
</feature>
<evidence type="ECO:0000256" key="4">
    <source>
        <dbReference type="ARBA" id="ARBA00022679"/>
    </source>
</evidence>
<evidence type="ECO:0000259" key="8">
    <source>
        <dbReference type="Pfam" id="PF00275"/>
    </source>
</evidence>
<accession>A0A0L0WET9</accession>
<dbReference type="GO" id="GO:0005737">
    <property type="term" value="C:cytoplasm"/>
    <property type="evidence" value="ECO:0007669"/>
    <property type="project" value="UniProtKB-SubCell"/>
</dbReference>
<dbReference type="Gene3D" id="3.65.10.10">
    <property type="entry name" value="Enolpyruvate transferase domain"/>
    <property type="match status" value="2"/>
</dbReference>
<dbReference type="PANTHER" id="PTHR21090">
    <property type="entry name" value="AROM/DEHYDROQUINATE SYNTHASE"/>
    <property type="match status" value="1"/>
</dbReference>
<protein>
    <recommendedName>
        <fullName evidence="7">3-phosphoshikimate 1-carboxyvinyltransferase</fullName>
        <ecNumber evidence="7">2.5.1.19</ecNumber>
    </recommendedName>
    <alternativeName>
        <fullName evidence="7">5-enolpyruvylshikimate-3-phosphate synthase</fullName>
        <shortName evidence="7">EPSP synthase</shortName>
        <shortName evidence="7">EPSPS</shortName>
    </alternativeName>
</protein>
<dbReference type="Pfam" id="PF00275">
    <property type="entry name" value="EPSP_synthase"/>
    <property type="match status" value="1"/>
</dbReference>
<feature type="binding site" evidence="7">
    <location>
        <position position="171"/>
    </location>
    <ligand>
        <name>phosphoenolpyruvate</name>
        <dbReference type="ChEBI" id="CHEBI:58702"/>
    </ligand>
</feature>
<dbReference type="STRING" id="1503.CLPU_1c01580"/>
<evidence type="ECO:0000313" key="9">
    <source>
        <dbReference type="EMBL" id="KNF09993.1"/>
    </source>
</evidence>
<feature type="binding site" evidence="7">
    <location>
        <position position="169"/>
    </location>
    <ligand>
        <name>3-phosphoshikimate</name>
        <dbReference type="ChEBI" id="CHEBI:145989"/>
    </ligand>
</feature>
<dbReference type="HAMAP" id="MF_00210">
    <property type="entry name" value="EPSP_synth"/>
    <property type="match status" value="1"/>
</dbReference>
<feature type="binding site" evidence="7">
    <location>
        <position position="411"/>
    </location>
    <ligand>
        <name>phosphoenolpyruvate</name>
        <dbReference type="ChEBI" id="CHEBI:58702"/>
    </ligand>
</feature>
<feature type="binding site" evidence="7">
    <location>
        <position position="171"/>
    </location>
    <ligand>
        <name>3-phosphoshikimate</name>
        <dbReference type="ChEBI" id="CHEBI:145989"/>
    </ligand>
</feature>
<dbReference type="NCBIfam" id="TIGR01356">
    <property type="entry name" value="aroA"/>
    <property type="match status" value="1"/>
</dbReference>
<comment type="caution">
    <text evidence="7">Lacks conserved residue(s) required for the propagation of feature annotation.</text>
</comment>
<dbReference type="UniPathway" id="UPA00053">
    <property type="reaction ID" value="UER00089"/>
</dbReference>
<comment type="function">
    <text evidence="7">Catalyzes the transfer of the enolpyruvyl moiety of phosphoenolpyruvate (PEP) to the 5-hydroxyl of shikimate-3-phosphate (S3P) to produce enolpyruvyl shikimate-3-phosphate and inorganic phosphate.</text>
</comment>
<feature type="binding site" evidence="7">
    <location>
        <position position="338"/>
    </location>
    <ligand>
        <name>3-phosphoshikimate</name>
        <dbReference type="ChEBI" id="CHEBI:145989"/>
    </ligand>
</feature>
<dbReference type="InterPro" id="IPR023193">
    <property type="entry name" value="EPSP_synthase_CS"/>
</dbReference>
<dbReference type="RefSeq" id="WP_050353725.1">
    <property type="nucleotide sequence ID" value="NZ_LGSS01000001.1"/>
</dbReference>
<comment type="subcellular location">
    <subcellularLocation>
        <location evidence="7">Cytoplasm</location>
    </subcellularLocation>
</comment>
<dbReference type="GO" id="GO:0003866">
    <property type="term" value="F:3-phosphoshikimate 1-carboxyvinyltransferase activity"/>
    <property type="evidence" value="ECO:0007669"/>
    <property type="project" value="UniProtKB-UniRule"/>
</dbReference>
<feature type="active site" description="Proton acceptor" evidence="7">
    <location>
        <position position="311"/>
    </location>
</feature>
<dbReference type="InterPro" id="IPR036968">
    <property type="entry name" value="Enolpyruvate_Tfrase_sf"/>
</dbReference>
<dbReference type="GO" id="GO:0008652">
    <property type="term" value="P:amino acid biosynthetic process"/>
    <property type="evidence" value="ECO:0007669"/>
    <property type="project" value="UniProtKB-KW"/>
</dbReference>
<dbReference type="PROSITE" id="PS00885">
    <property type="entry name" value="EPSP_SYNTHASE_2"/>
    <property type="match status" value="1"/>
</dbReference>
<dbReference type="AlphaFoldDB" id="A0A0L0WET9"/>
<organism evidence="9 10">
    <name type="scientific">Gottschalkia purinilytica</name>
    <name type="common">Clostridium purinilyticum</name>
    <dbReference type="NCBI Taxonomy" id="1503"/>
    <lineage>
        <taxon>Bacteria</taxon>
        <taxon>Bacillati</taxon>
        <taxon>Bacillota</taxon>
        <taxon>Tissierellia</taxon>
        <taxon>Tissierellales</taxon>
        <taxon>Gottschalkiaceae</taxon>
        <taxon>Gottschalkia</taxon>
    </lineage>
</organism>
<keyword evidence="3 7" id="KW-0028">Amino-acid biosynthesis</keyword>
<keyword evidence="7" id="KW-0963">Cytoplasm</keyword>
<feature type="binding site" evidence="7">
    <location>
        <position position="385"/>
    </location>
    <ligand>
        <name>phosphoenolpyruvate</name>
        <dbReference type="ChEBI" id="CHEBI:58702"/>
    </ligand>
</feature>
<comment type="subunit">
    <text evidence="7">Monomer.</text>
</comment>
<feature type="binding site" evidence="7">
    <location>
        <position position="342"/>
    </location>
    <ligand>
        <name>phosphoenolpyruvate</name>
        <dbReference type="ChEBI" id="CHEBI:58702"/>
    </ligand>
</feature>
<keyword evidence="10" id="KW-1185">Reference proteome</keyword>
<dbReference type="GO" id="GO:0009423">
    <property type="term" value="P:chorismate biosynthetic process"/>
    <property type="evidence" value="ECO:0007669"/>
    <property type="project" value="UniProtKB-UniRule"/>
</dbReference>
<dbReference type="OrthoDB" id="9809920at2"/>
<dbReference type="Proteomes" id="UP000037267">
    <property type="component" value="Unassembled WGS sequence"/>
</dbReference>
<proteinExistence type="inferred from homology"/>
<reference evidence="10" key="1">
    <citation type="submission" date="2015-07" db="EMBL/GenBank/DDBJ databases">
        <title>Draft genome sequence of the purine-degrading Gottschalkia purinilyticum DSM 1384 (formerly Clostridium purinilyticum).</title>
        <authorList>
            <person name="Poehlein A."/>
            <person name="Schiel-Bengelsdorf B."/>
            <person name="Bengelsdorf F.R."/>
            <person name="Daniel R."/>
            <person name="Duerre P."/>
        </authorList>
    </citation>
    <scope>NUCLEOTIDE SEQUENCE [LARGE SCALE GENOMIC DNA]</scope>
    <source>
        <strain evidence="10">DSM 1384</strain>
    </source>
</reference>
<feature type="binding site" evidence="7">
    <location>
        <position position="22"/>
    </location>
    <ligand>
        <name>3-phosphoshikimate</name>
        <dbReference type="ChEBI" id="CHEBI:145989"/>
    </ligand>
</feature>
<dbReference type="InterPro" id="IPR006264">
    <property type="entry name" value="EPSP_synthase"/>
</dbReference>
<dbReference type="PANTHER" id="PTHR21090:SF5">
    <property type="entry name" value="PENTAFUNCTIONAL AROM POLYPEPTIDE"/>
    <property type="match status" value="1"/>
</dbReference>
<dbReference type="InterPro" id="IPR001986">
    <property type="entry name" value="Enolpyruvate_Tfrase_dom"/>
</dbReference>
<dbReference type="GO" id="GO:0009073">
    <property type="term" value="P:aromatic amino acid family biosynthetic process"/>
    <property type="evidence" value="ECO:0007669"/>
    <property type="project" value="UniProtKB-KW"/>
</dbReference>
<comment type="caution">
    <text evidence="9">The sequence shown here is derived from an EMBL/GenBank/DDBJ whole genome shotgun (WGS) entry which is preliminary data.</text>
</comment>
<keyword evidence="4 7" id="KW-0808">Transferase</keyword>
<evidence type="ECO:0000256" key="1">
    <source>
        <dbReference type="ARBA" id="ARBA00004811"/>
    </source>
</evidence>
<dbReference type="PIRSF" id="PIRSF000505">
    <property type="entry name" value="EPSPS"/>
    <property type="match status" value="1"/>
</dbReference>
<sequence length="434" mass="47758">MNNVKIVPSTLNGEITIPPSKSMSHRAIICASFSEGISEIHNIALSDDIIATLDAMKSIGVEILDIQQDTSTGTNKVIVRGTRNFEVKNEIIDCKESGSTIRFLIPIVTLTNDKITVTGRGRLVERPLDTYYNIFDKQQLKYTNNNGKLPLTLEGKIQSGIFEIEGDVSSQFITGLLFTLPVLDEDSKIIITTELESKGYVDLTIDILQKFGIEIINNNYREFIIKGNQTYKSRDYKVEGDYSQAAFWIVAGTLVGGIKCKDLDISSLQGDKAVIDIVREMGGNISEYEDGIEVKASKTKGVVIDASQCPDIIPVLSVLASLSEGTTKIINGKRLRIKESDRLTSTATELNKLGADIEELEDGLIIKGKDKLKGGVTVDSWNDHRIAMALGIASIKCEESIVITNSNSVTKSYPNFWDDFKKLGGNIDEWSMGK</sequence>
<feature type="binding site" evidence="7">
    <location>
        <position position="21"/>
    </location>
    <ligand>
        <name>phosphoenolpyruvate</name>
        <dbReference type="ChEBI" id="CHEBI:58702"/>
    </ligand>
</feature>
<feature type="binding site" evidence="7">
    <location>
        <position position="26"/>
    </location>
    <ligand>
        <name>3-phosphoshikimate</name>
        <dbReference type="ChEBI" id="CHEBI:145989"/>
    </ligand>
</feature>
<dbReference type="CDD" id="cd01556">
    <property type="entry name" value="EPSP_synthase"/>
    <property type="match status" value="1"/>
</dbReference>
<feature type="binding site" evidence="7">
    <location>
        <position position="126"/>
    </location>
    <ligand>
        <name>phosphoenolpyruvate</name>
        <dbReference type="ChEBI" id="CHEBI:58702"/>
    </ligand>
</feature>
<evidence type="ECO:0000256" key="3">
    <source>
        <dbReference type="ARBA" id="ARBA00022605"/>
    </source>
</evidence>
<name>A0A0L0WET9_GOTPU</name>
<feature type="binding site" evidence="7">
    <location>
        <position position="98"/>
    </location>
    <ligand>
        <name>phosphoenolpyruvate</name>
        <dbReference type="ChEBI" id="CHEBI:58702"/>
    </ligand>
</feature>
<dbReference type="EC" id="2.5.1.19" evidence="7"/>
<feature type="domain" description="Enolpyruvate transferase" evidence="8">
    <location>
        <begin position="8"/>
        <end position="419"/>
    </location>
</feature>
<dbReference type="EMBL" id="LGSS01000001">
    <property type="protein sequence ID" value="KNF09993.1"/>
    <property type="molecule type" value="Genomic_DNA"/>
</dbReference>
<evidence type="ECO:0000256" key="6">
    <source>
        <dbReference type="ARBA" id="ARBA00044633"/>
    </source>
</evidence>
<comment type="catalytic activity">
    <reaction evidence="6">
        <text>3-phosphoshikimate + phosphoenolpyruvate = 5-O-(1-carboxyvinyl)-3-phosphoshikimate + phosphate</text>
        <dbReference type="Rhea" id="RHEA:21256"/>
        <dbReference type="ChEBI" id="CHEBI:43474"/>
        <dbReference type="ChEBI" id="CHEBI:57701"/>
        <dbReference type="ChEBI" id="CHEBI:58702"/>
        <dbReference type="ChEBI" id="CHEBI:145989"/>
        <dbReference type="EC" id="2.5.1.19"/>
    </reaction>
    <physiologicalReaction direction="left-to-right" evidence="6">
        <dbReference type="Rhea" id="RHEA:21257"/>
    </physiologicalReaction>
</comment>
<evidence type="ECO:0000313" key="10">
    <source>
        <dbReference type="Proteomes" id="UP000037267"/>
    </source>
</evidence>
<dbReference type="SUPFAM" id="SSF55205">
    <property type="entry name" value="EPT/RTPC-like"/>
    <property type="match status" value="1"/>
</dbReference>
<feature type="binding site" evidence="7">
    <location>
        <position position="197"/>
    </location>
    <ligand>
        <name>3-phosphoshikimate</name>
        <dbReference type="ChEBI" id="CHEBI:145989"/>
    </ligand>
</feature>